<accession>A0A2G5D7S6</accession>
<organism evidence="2 3">
    <name type="scientific">Aquilegia coerulea</name>
    <name type="common">Rocky mountain columbine</name>
    <dbReference type="NCBI Taxonomy" id="218851"/>
    <lineage>
        <taxon>Eukaryota</taxon>
        <taxon>Viridiplantae</taxon>
        <taxon>Streptophyta</taxon>
        <taxon>Embryophyta</taxon>
        <taxon>Tracheophyta</taxon>
        <taxon>Spermatophyta</taxon>
        <taxon>Magnoliopsida</taxon>
        <taxon>Ranunculales</taxon>
        <taxon>Ranunculaceae</taxon>
        <taxon>Thalictroideae</taxon>
        <taxon>Aquilegia</taxon>
    </lineage>
</organism>
<keyword evidence="1" id="KW-0812">Transmembrane</keyword>
<reference evidence="2 3" key="1">
    <citation type="submission" date="2017-09" db="EMBL/GenBank/DDBJ databases">
        <title>WGS assembly of Aquilegia coerulea Goldsmith.</title>
        <authorList>
            <person name="Hodges S."/>
            <person name="Kramer E."/>
            <person name="Nordborg M."/>
            <person name="Tomkins J."/>
            <person name="Borevitz J."/>
            <person name="Derieg N."/>
            <person name="Yan J."/>
            <person name="Mihaltcheva S."/>
            <person name="Hayes R.D."/>
            <person name="Rokhsar D."/>
        </authorList>
    </citation>
    <scope>NUCLEOTIDE SEQUENCE [LARGE SCALE GENOMIC DNA]</scope>
    <source>
        <strain evidence="3">cv. Goldsmith</strain>
    </source>
</reference>
<dbReference type="Proteomes" id="UP000230069">
    <property type="component" value="Unassembled WGS sequence"/>
</dbReference>
<dbReference type="InParanoid" id="A0A2G5D7S6"/>
<evidence type="ECO:0000313" key="2">
    <source>
        <dbReference type="EMBL" id="PIA39257.1"/>
    </source>
</evidence>
<gene>
    <name evidence="2" type="ORF">AQUCO_02700442v1</name>
</gene>
<keyword evidence="1" id="KW-1133">Transmembrane helix</keyword>
<sequence>MKHFLAKFIKVDIFIDYRVIGLRVLLLEVYWLVMYVHFCTMTEILDSNLKNFIHYKRNTSTQPTWIFLHNSGVVNVRN</sequence>
<name>A0A2G5D7S6_AQUCA</name>
<evidence type="ECO:0000256" key="1">
    <source>
        <dbReference type="SAM" id="Phobius"/>
    </source>
</evidence>
<protein>
    <submittedName>
        <fullName evidence="2">Uncharacterized protein</fullName>
    </submittedName>
</protein>
<dbReference type="AlphaFoldDB" id="A0A2G5D7S6"/>
<keyword evidence="1" id="KW-0472">Membrane</keyword>
<keyword evidence="3" id="KW-1185">Reference proteome</keyword>
<proteinExistence type="predicted"/>
<dbReference type="EMBL" id="KZ305044">
    <property type="protein sequence ID" value="PIA39257.1"/>
    <property type="molecule type" value="Genomic_DNA"/>
</dbReference>
<feature type="transmembrane region" description="Helical" evidence="1">
    <location>
        <begin position="20"/>
        <end position="38"/>
    </location>
</feature>
<evidence type="ECO:0000313" key="3">
    <source>
        <dbReference type="Proteomes" id="UP000230069"/>
    </source>
</evidence>